<keyword evidence="2" id="KW-1185">Reference proteome</keyword>
<accession>A0A419S7W7</accession>
<sequence length="61" mass="6933">MGFKHIDNTPNGKVYDAKFVARACSNKSMELVKRPSTSKLVQLTQEDLDKLRCKAYAYLIP</sequence>
<evidence type="ECO:0000313" key="2">
    <source>
        <dbReference type="Proteomes" id="UP000283433"/>
    </source>
</evidence>
<dbReference type="RefSeq" id="WP_120181478.1">
    <property type="nucleotide sequence ID" value="NZ_MBTA01000012.1"/>
</dbReference>
<organism evidence="1 2">
    <name type="scientific">Pelobium manganitolerans</name>
    <dbReference type="NCBI Taxonomy" id="1842495"/>
    <lineage>
        <taxon>Bacteria</taxon>
        <taxon>Pseudomonadati</taxon>
        <taxon>Bacteroidota</taxon>
        <taxon>Sphingobacteriia</taxon>
        <taxon>Sphingobacteriales</taxon>
        <taxon>Sphingobacteriaceae</taxon>
        <taxon>Pelobium</taxon>
    </lineage>
</organism>
<dbReference type="AlphaFoldDB" id="A0A419S7W7"/>
<comment type="caution">
    <text evidence="1">The sequence shown here is derived from an EMBL/GenBank/DDBJ whole genome shotgun (WGS) entry which is preliminary data.</text>
</comment>
<dbReference type="EMBL" id="MBTA01000012">
    <property type="protein sequence ID" value="RKD17283.1"/>
    <property type="molecule type" value="Genomic_DNA"/>
</dbReference>
<name>A0A419S7W7_9SPHI</name>
<dbReference type="Proteomes" id="UP000283433">
    <property type="component" value="Unassembled WGS sequence"/>
</dbReference>
<protein>
    <submittedName>
        <fullName evidence="1">Uncharacterized protein</fullName>
    </submittedName>
</protein>
<gene>
    <name evidence="1" type="ORF">BCY91_03915</name>
</gene>
<evidence type="ECO:0000313" key="1">
    <source>
        <dbReference type="EMBL" id="RKD17283.1"/>
    </source>
</evidence>
<proteinExistence type="predicted"/>
<reference evidence="1 2" key="1">
    <citation type="submission" date="2016-07" db="EMBL/GenBank/DDBJ databases">
        <title>Genome of Pelobium manganitolerans.</title>
        <authorList>
            <person name="Wu S."/>
            <person name="Wang G."/>
        </authorList>
    </citation>
    <scope>NUCLEOTIDE SEQUENCE [LARGE SCALE GENOMIC DNA]</scope>
    <source>
        <strain evidence="1 2">YS-25</strain>
    </source>
</reference>